<dbReference type="InterPro" id="IPR000315">
    <property type="entry name" value="Znf_B-box"/>
</dbReference>
<dbReference type="Pfam" id="PF00622">
    <property type="entry name" value="SPRY"/>
    <property type="match status" value="1"/>
</dbReference>
<keyword evidence="5" id="KW-0175">Coiled coil</keyword>
<evidence type="ECO:0000259" key="7">
    <source>
        <dbReference type="PROSITE" id="PS50119"/>
    </source>
</evidence>
<protein>
    <submittedName>
        <fullName evidence="10">Zinc-binding protein A33-like</fullName>
    </submittedName>
</protein>
<dbReference type="PRINTS" id="PR01407">
    <property type="entry name" value="BUTYPHLNCDUF"/>
</dbReference>
<dbReference type="Proteomes" id="UP000515152">
    <property type="component" value="Chromosome 16"/>
</dbReference>
<keyword evidence="3" id="KW-0862">Zinc</keyword>
<dbReference type="InterPro" id="IPR043136">
    <property type="entry name" value="B30.2/SPRY_sf"/>
</dbReference>
<dbReference type="SUPFAM" id="SSF57850">
    <property type="entry name" value="RING/U-box"/>
    <property type="match status" value="1"/>
</dbReference>
<dbReference type="PROSITE" id="PS50119">
    <property type="entry name" value="ZF_BBOX"/>
    <property type="match status" value="1"/>
</dbReference>
<dbReference type="RefSeq" id="XP_012679017.2">
    <property type="nucleotide sequence ID" value="XM_012823563.3"/>
</dbReference>
<evidence type="ECO:0000256" key="4">
    <source>
        <dbReference type="PROSITE-ProRule" id="PRU00024"/>
    </source>
</evidence>
<accession>A0A6P3VR51</accession>
<dbReference type="Pfam" id="PF13765">
    <property type="entry name" value="PRY"/>
    <property type="match status" value="1"/>
</dbReference>
<dbReference type="SMART" id="SM00336">
    <property type="entry name" value="BBOX"/>
    <property type="match status" value="1"/>
</dbReference>
<dbReference type="InterPro" id="IPR027370">
    <property type="entry name" value="Znf-RING_euk"/>
</dbReference>
<feature type="domain" description="B30.2/SPRY" evidence="8">
    <location>
        <begin position="294"/>
        <end position="480"/>
    </location>
</feature>
<evidence type="ECO:0000259" key="6">
    <source>
        <dbReference type="PROSITE" id="PS50089"/>
    </source>
</evidence>
<keyword evidence="9" id="KW-1185">Reference proteome</keyword>
<dbReference type="InterPro" id="IPR017907">
    <property type="entry name" value="Znf_RING_CS"/>
</dbReference>
<dbReference type="Pfam" id="PF00643">
    <property type="entry name" value="zf-B_box"/>
    <property type="match status" value="1"/>
</dbReference>
<feature type="domain" description="RING-type" evidence="6">
    <location>
        <begin position="38"/>
        <end position="78"/>
    </location>
</feature>
<dbReference type="KEGG" id="char:105896759"/>
<dbReference type="CDD" id="cd12893">
    <property type="entry name" value="SPRY_PRY_TRIM35"/>
    <property type="match status" value="1"/>
</dbReference>
<dbReference type="InterPro" id="IPR006574">
    <property type="entry name" value="PRY"/>
</dbReference>
<evidence type="ECO:0000256" key="5">
    <source>
        <dbReference type="SAM" id="Coils"/>
    </source>
</evidence>
<dbReference type="InterPro" id="IPR001870">
    <property type="entry name" value="B30.2/SPRY"/>
</dbReference>
<dbReference type="Gene3D" id="2.60.120.920">
    <property type="match status" value="1"/>
</dbReference>
<dbReference type="SUPFAM" id="SSF49899">
    <property type="entry name" value="Concanavalin A-like lectins/glucanases"/>
    <property type="match status" value="1"/>
</dbReference>
<dbReference type="InterPro" id="IPR050143">
    <property type="entry name" value="TRIM/RBCC"/>
</dbReference>
<evidence type="ECO:0000259" key="8">
    <source>
        <dbReference type="PROSITE" id="PS50188"/>
    </source>
</evidence>
<dbReference type="Gene3D" id="3.30.40.10">
    <property type="entry name" value="Zinc/RING finger domain, C3HC4 (zinc finger)"/>
    <property type="match status" value="1"/>
</dbReference>
<evidence type="ECO:0000313" key="10">
    <source>
        <dbReference type="RefSeq" id="XP_012679017.2"/>
    </source>
</evidence>
<dbReference type="SUPFAM" id="SSF57845">
    <property type="entry name" value="B-box zinc-binding domain"/>
    <property type="match status" value="1"/>
</dbReference>
<feature type="domain" description="B box-type" evidence="7">
    <location>
        <begin position="108"/>
        <end position="149"/>
    </location>
</feature>
<dbReference type="Gene3D" id="3.30.160.60">
    <property type="entry name" value="Classic Zinc Finger"/>
    <property type="match status" value="1"/>
</dbReference>
<dbReference type="InterPro" id="IPR013083">
    <property type="entry name" value="Znf_RING/FYVE/PHD"/>
</dbReference>
<gene>
    <name evidence="10" type="primary">LOC105896759</name>
</gene>
<evidence type="ECO:0000313" key="9">
    <source>
        <dbReference type="Proteomes" id="UP000515152"/>
    </source>
</evidence>
<evidence type="ECO:0000256" key="1">
    <source>
        <dbReference type="ARBA" id="ARBA00022723"/>
    </source>
</evidence>
<dbReference type="PANTHER" id="PTHR24103">
    <property type="entry name" value="E3 UBIQUITIN-PROTEIN LIGASE TRIM"/>
    <property type="match status" value="1"/>
</dbReference>
<dbReference type="SMART" id="SM00589">
    <property type="entry name" value="PRY"/>
    <property type="match status" value="1"/>
</dbReference>
<dbReference type="SMART" id="SM00184">
    <property type="entry name" value="RING"/>
    <property type="match status" value="1"/>
</dbReference>
<dbReference type="InterPro" id="IPR001841">
    <property type="entry name" value="Znf_RING"/>
</dbReference>
<reference evidence="10" key="1">
    <citation type="submission" date="2025-08" db="UniProtKB">
        <authorList>
            <consortium name="RefSeq"/>
        </authorList>
    </citation>
    <scope>IDENTIFICATION</scope>
</reference>
<dbReference type="GeneID" id="105896759"/>
<dbReference type="GO" id="GO:0008270">
    <property type="term" value="F:zinc ion binding"/>
    <property type="evidence" value="ECO:0007669"/>
    <property type="project" value="UniProtKB-KW"/>
</dbReference>
<dbReference type="Pfam" id="PF13445">
    <property type="entry name" value="zf-RING_UBOX"/>
    <property type="match status" value="1"/>
</dbReference>
<dbReference type="FunFam" id="2.60.120.920:FF:000004">
    <property type="entry name" value="Butyrophilin subfamily 1 member A1"/>
    <property type="match status" value="1"/>
</dbReference>
<dbReference type="InterPro" id="IPR003879">
    <property type="entry name" value="Butyrophylin_SPRY"/>
</dbReference>
<dbReference type="AlphaFoldDB" id="A0A6P3VR51"/>
<sequence>MKRKPYAPHKGGDIALKSARASDKHEPRMDDQDENLTCTICYAIFTDPVALKCSHSFCQECLQLYWKDLDVSLCPICRKVCSSEEPTLSLAFKSLCESVKNRRNRAVQPDQLCPLHGEKFKLFCSEDKLPLCVICHTSKKHKNHTCSPIEEAVQDLKKEMEDGVSTFNQSLNVLKQTKSDLQNMATHIQNQEQYAELQIIQEFEKLHQFLHKQEAAKLVALKEEKEQKYRKMERRIERVYGQITTLLETIDTVKRQMESSDIRFLQNYYSNPYRLECSTPESEDLSGALIDMAKHVFSLNQKLWLQSFHPDCPMTLDPNTASNRLIISDSLTSLTCTEEKQKVPDNPERFHIGVLGSKGFTAGRHCWDVEVGDSDNWTLGVVRQSIKRKQLLKMQPDSGWWSIRYVSEKYRAGVKARTELKVAERPQVIRVLLDYERGEVSFSDPSANITLYTFTDVFSEKLFPYFNSASLKCPLRLCLP</sequence>
<dbReference type="InterPro" id="IPR013320">
    <property type="entry name" value="ConA-like_dom_sf"/>
</dbReference>
<name>A0A6P3VR51_CLUHA</name>
<evidence type="ECO:0000256" key="3">
    <source>
        <dbReference type="ARBA" id="ARBA00022833"/>
    </source>
</evidence>
<keyword evidence="1" id="KW-0479">Metal-binding</keyword>
<evidence type="ECO:0000256" key="2">
    <source>
        <dbReference type="ARBA" id="ARBA00022771"/>
    </source>
</evidence>
<dbReference type="PROSITE" id="PS50188">
    <property type="entry name" value="B302_SPRY"/>
    <property type="match status" value="1"/>
</dbReference>
<keyword evidence="2 4" id="KW-0863">Zinc-finger</keyword>
<dbReference type="OrthoDB" id="9049620at2759"/>
<feature type="coiled-coil region" evidence="5">
    <location>
        <begin position="215"/>
        <end position="242"/>
    </location>
</feature>
<dbReference type="PROSITE" id="PS00518">
    <property type="entry name" value="ZF_RING_1"/>
    <property type="match status" value="1"/>
</dbReference>
<dbReference type="PROSITE" id="PS50089">
    <property type="entry name" value="ZF_RING_2"/>
    <property type="match status" value="1"/>
</dbReference>
<dbReference type="SMART" id="SM00449">
    <property type="entry name" value="SPRY"/>
    <property type="match status" value="1"/>
</dbReference>
<proteinExistence type="predicted"/>
<dbReference type="InterPro" id="IPR003877">
    <property type="entry name" value="SPRY_dom"/>
</dbReference>
<organism evidence="9 10">
    <name type="scientific">Clupea harengus</name>
    <name type="common">Atlantic herring</name>
    <dbReference type="NCBI Taxonomy" id="7950"/>
    <lineage>
        <taxon>Eukaryota</taxon>
        <taxon>Metazoa</taxon>
        <taxon>Chordata</taxon>
        <taxon>Craniata</taxon>
        <taxon>Vertebrata</taxon>
        <taxon>Euteleostomi</taxon>
        <taxon>Actinopterygii</taxon>
        <taxon>Neopterygii</taxon>
        <taxon>Teleostei</taxon>
        <taxon>Clupei</taxon>
        <taxon>Clupeiformes</taxon>
        <taxon>Clupeoidei</taxon>
        <taxon>Clupeidae</taxon>
        <taxon>Clupea</taxon>
    </lineage>
</organism>